<reference evidence="1 2" key="1">
    <citation type="journal article" date="2018" name="Nat. Biotechnol.">
        <title>A standardized bacterial taxonomy based on genome phylogeny substantially revises the tree of life.</title>
        <authorList>
            <person name="Parks D.H."/>
            <person name="Chuvochina M."/>
            <person name="Waite D.W."/>
            <person name="Rinke C."/>
            <person name="Skarshewski A."/>
            <person name="Chaumeil P.A."/>
            <person name="Hugenholtz P."/>
        </authorList>
    </citation>
    <scope>NUCLEOTIDE SEQUENCE [LARGE SCALE GENOMIC DNA]</scope>
    <source>
        <strain evidence="1">UBA11978</strain>
    </source>
</reference>
<gene>
    <name evidence="1" type="ORF">DCW74_05930</name>
</gene>
<dbReference type="Proteomes" id="UP000263517">
    <property type="component" value="Unassembled WGS sequence"/>
</dbReference>
<dbReference type="Gene3D" id="3.40.50.300">
    <property type="entry name" value="P-loop containing nucleotide triphosphate hydrolases"/>
    <property type="match status" value="1"/>
</dbReference>
<dbReference type="Gene3D" id="3.40.1360.10">
    <property type="match status" value="1"/>
</dbReference>
<dbReference type="EMBL" id="DNAN01000201">
    <property type="protein sequence ID" value="HAW75262.1"/>
    <property type="molecule type" value="Genomic_DNA"/>
</dbReference>
<name>A0A350P1U5_9ALTE</name>
<dbReference type="InterPro" id="IPR034154">
    <property type="entry name" value="TOPRIM_DnaG/twinkle"/>
</dbReference>
<dbReference type="Pfam" id="PF13481">
    <property type="entry name" value="AAA_25"/>
    <property type="match status" value="1"/>
</dbReference>
<organism evidence="1 2">
    <name type="scientific">Alteromonas australica</name>
    <dbReference type="NCBI Taxonomy" id="589873"/>
    <lineage>
        <taxon>Bacteria</taxon>
        <taxon>Pseudomonadati</taxon>
        <taxon>Pseudomonadota</taxon>
        <taxon>Gammaproteobacteria</taxon>
        <taxon>Alteromonadales</taxon>
        <taxon>Alteromonadaceae</taxon>
        <taxon>Alteromonas/Salinimonas group</taxon>
        <taxon>Alteromonas</taxon>
    </lineage>
</organism>
<dbReference type="SUPFAM" id="SSF52540">
    <property type="entry name" value="P-loop containing nucleoside triphosphate hydrolases"/>
    <property type="match status" value="1"/>
</dbReference>
<dbReference type="CDD" id="cd01029">
    <property type="entry name" value="TOPRIM_primases"/>
    <property type="match status" value="1"/>
</dbReference>
<evidence type="ECO:0000313" key="1">
    <source>
        <dbReference type="EMBL" id="HAW75262.1"/>
    </source>
</evidence>
<sequence>MSVVRFGNTTSSSNIVEEISQRVPKSEQIRILQDTFPAGRVHGKTFYIGSLLGDPGQSLKINIDPSSPHFMQGQDFNGGVGIGGIVKILMEARGMKLPEIKEMFASYLDNTGPAIVRDNASIENPIRTQYNANSPYDAEYVYTNADGEVLVTVRRYNVKDIAGNPMLNTKGKPKKEFRPFVEGSPYSKFPDIRPLYNIPNIIASDRVVWVEGEKCADALNRAGYTATCTIGGAGALTKKTAPQFDFSPLQNKELILWPDNDTGGKKLADLIQDLALAAGAKSVTMLTPPMGKPEGWDAADALSEGYNIEEFVNTKAKITKTNINLLDDSFLVSRFAGAAPEQKFLIDGTFPLGVPILFAAAGDAGKGMMTLDMGMKVASGKPMINAFGGLVKEFGNVVIFTAEDDEAEMHRRVERLDPFEERRGYPHDLKIVSLPNVGGVFAIMNESNGEFGTTAEFEKIYEQILQMSNLKLIVFDPLASFVHADVNADPAAGAALTGLLARMATETGASVLVCHHMTKIKDDAVVKTPEQARNLIRGTTALVDGVRSSFAMWQVDTARGKKTCERLGLPYQRNSCFDGAVVKSNGPASRNVRHFVRDPMTGLLNDRTEEIKSLSSGTMLEMKLDAMVDWIIHCEREGVGLTHMSGNNGVYKRSEDADAPEILRGIGKQTLEGYVRTLQQDGRIDKFQLTATGGRVWLGGIDGPMSRGEYEAVTARDNV</sequence>
<accession>A0A350P1U5</accession>
<evidence type="ECO:0000313" key="2">
    <source>
        <dbReference type="Proteomes" id="UP000263517"/>
    </source>
</evidence>
<proteinExistence type="predicted"/>
<comment type="caution">
    <text evidence="1">The sequence shown here is derived from an EMBL/GenBank/DDBJ whole genome shotgun (WGS) entry which is preliminary data.</text>
</comment>
<protein>
    <submittedName>
        <fullName evidence="1">Uncharacterized protein</fullName>
    </submittedName>
</protein>
<dbReference type="AlphaFoldDB" id="A0A350P1U5"/>
<dbReference type="InterPro" id="IPR027417">
    <property type="entry name" value="P-loop_NTPase"/>
</dbReference>